<evidence type="ECO:0000313" key="4">
    <source>
        <dbReference type="Proteomes" id="UP001589828"/>
    </source>
</evidence>
<dbReference type="Pfam" id="PF19081">
    <property type="entry name" value="Ig_7"/>
    <property type="match status" value="1"/>
</dbReference>
<feature type="domain" description="Ig-like" evidence="2">
    <location>
        <begin position="621"/>
        <end position="697"/>
    </location>
</feature>
<dbReference type="InterPro" id="IPR044023">
    <property type="entry name" value="Ig_7"/>
</dbReference>
<evidence type="ECO:0000313" key="3">
    <source>
        <dbReference type="EMBL" id="MFC0515485.1"/>
    </source>
</evidence>
<dbReference type="InterPro" id="IPR026341">
    <property type="entry name" value="T9SS_type_B"/>
</dbReference>
<dbReference type="Proteomes" id="UP001589828">
    <property type="component" value="Unassembled WGS sequence"/>
</dbReference>
<evidence type="ECO:0000256" key="1">
    <source>
        <dbReference type="SAM" id="SignalP"/>
    </source>
</evidence>
<keyword evidence="1" id="KW-0732">Signal</keyword>
<organism evidence="3 4">
    <name type="scientific">Mucilaginibacter angelicae</name>
    <dbReference type="NCBI Taxonomy" id="869718"/>
    <lineage>
        <taxon>Bacteria</taxon>
        <taxon>Pseudomonadati</taxon>
        <taxon>Bacteroidota</taxon>
        <taxon>Sphingobacteriia</taxon>
        <taxon>Sphingobacteriales</taxon>
        <taxon>Sphingobacteriaceae</taxon>
        <taxon>Mucilaginibacter</taxon>
    </lineage>
</organism>
<feature type="chain" id="PRO_5046397986" evidence="1">
    <location>
        <begin position="21"/>
        <end position="787"/>
    </location>
</feature>
<dbReference type="NCBIfam" id="TIGR04131">
    <property type="entry name" value="Bac_Flav_CTERM"/>
    <property type="match status" value="1"/>
</dbReference>
<comment type="caution">
    <text evidence="3">The sequence shown here is derived from an EMBL/GenBank/DDBJ whole genome shotgun (WGS) entry which is preliminary data.</text>
</comment>
<dbReference type="RefSeq" id="WP_377023306.1">
    <property type="nucleotide sequence ID" value="NZ_JBHLTS010000022.1"/>
</dbReference>
<dbReference type="Gene3D" id="2.60.40.10">
    <property type="entry name" value="Immunoglobulins"/>
    <property type="match status" value="1"/>
</dbReference>
<proteinExistence type="predicted"/>
<dbReference type="EMBL" id="JBHLTS010000022">
    <property type="protein sequence ID" value="MFC0515485.1"/>
    <property type="molecule type" value="Genomic_DNA"/>
</dbReference>
<reference evidence="3 4" key="1">
    <citation type="submission" date="2024-09" db="EMBL/GenBank/DDBJ databases">
        <authorList>
            <person name="Sun Q."/>
            <person name="Mori K."/>
        </authorList>
    </citation>
    <scope>NUCLEOTIDE SEQUENCE [LARGE SCALE GENOMIC DNA]</scope>
    <source>
        <strain evidence="3 4">NCAIM B.02415</strain>
    </source>
</reference>
<dbReference type="InterPro" id="IPR013783">
    <property type="entry name" value="Ig-like_fold"/>
</dbReference>
<gene>
    <name evidence="3" type="ORF">ACFFGT_14795</name>
</gene>
<keyword evidence="4" id="KW-1185">Reference proteome</keyword>
<protein>
    <submittedName>
        <fullName evidence="3">Gliding motility-associated C-terminal domain-containing protein</fullName>
    </submittedName>
</protein>
<sequence length="787" mass="84187">MKHRLFLFIFFLLASVRAWSSVFTVTSNADAGPGTLRDALTKAAANGTVQQDVINFNLPSQAPITLFTQLPEVTSNLIIDGSTQPGQKLGKSDARVYIIPDVSYTFPGTKAGALIMTEVTDVEIYGLCIKGYNGTLTNFNGNLLFTAISAYDCTNITIGAPGKGNVFSDNIYGVYCGTNSLTDSKNNDNIVIKSNFIGYDESGTNVFELGYALDITADNSIVGGNASQDRNYLATAVALNGIDNKFINNSLSLDVNGQYNRGGGSILLRFQGSNAQITDNDFCATTFQFVSVNGFSFVRNKQSSIPSSIQGNSGMSLFKCSNAFIGDDNDNDINIFSNDGGAFYSVESTNITIAKNSISCNTIPYLISQGTDIPNINVLVNNATEFSGTASPGAAVYIYNDNTDCSVCNPVQYLATVTADAGGNWKLNGDLHNKKLVANATLNNSSSEYTQPFISSAAADYVKVNPTCFKNNGSITLQNLKNVIGVDWYNDQNQLVQSGGPKLVNASAGTYYAKCYNGNCFAQSIPVTLTSSNPGIDDSGLQKVNASCDAANGSISNLKLINTNDATPPLKWTNEAGDNVGSTLDIDNLPGGTYTLTVDPEGCAIPYHVTLLNQELVLDPPSVSSFQLCGPGEAIIPVNAPVATSTYRLYANETDATPLDEEANGKFKVNVTANRSYYISQFNNACESTRTKVDISVGLSNLSIANVITPNADGENDYWQIPGIENYPAATIKIFNRYGQNVFDSKGYAHPFNGTQNGRKLPCGTYYYIVNLNSSCGIRSGNLTIIR</sequence>
<accession>A0ABV6L7P6</accession>
<feature type="signal peptide" evidence="1">
    <location>
        <begin position="1"/>
        <end position="20"/>
    </location>
</feature>
<evidence type="ECO:0000259" key="2">
    <source>
        <dbReference type="Pfam" id="PF19081"/>
    </source>
</evidence>
<dbReference type="Pfam" id="PF13585">
    <property type="entry name" value="CHU_C"/>
    <property type="match status" value="1"/>
</dbReference>
<name>A0ABV6L7P6_9SPHI</name>